<sequence>MNEPIIRLIEPEDNAAVKALVLETLAEFGLAGVGYAGVDAELDDMYQAYDHSLSAYYVVEVNGDIKGVGGFASLQGTDPGTTAELRKMYLAPDLRGLGVGEQLIRKCIKGAADCGYEGIYLETVPAMKAAQKLYQKHGFDYLDKRMGDTGHTGCGVTMWRSLGA</sequence>
<evidence type="ECO:0000313" key="3">
    <source>
        <dbReference type="EMBL" id="MFC3193578.1"/>
    </source>
</evidence>
<organism evidence="3 4">
    <name type="scientific">Marinicella sediminis</name>
    <dbReference type="NCBI Taxonomy" id="1792834"/>
    <lineage>
        <taxon>Bacteria</taxon>
        <taxon>Pseudomonadati</taxon>
        <taxon>Pseudomonadota</taxon>
        <taxon>Gammaproteobacteria</taxon>
        <taxon>Lysobacterales</taxon>
        <taxon>Marinicellaceae</taxon>
        <taxon>Marinicella</taxon>
    </lineage>
</organism>
<dbReference type="InterPro" id="IPR050769">
    <property type="entry name" value="NAT_camello-type"/>
</dbReference>
<dbReference type="PANTHER" id="PTHR13947">
    <property type="entry name" value="GNAT FAMILY N-ACETYLTRANSFERASE"/>
    <property type="match status" value="1"/>
</dbReference>
<dbReference type="PANTHER" id="PTHR13947:SF37">
    <property type="entry name" value="LD18367P"/>
    <property type="match status" value="1"/>
</dbReference>
<name>A0ABV7J5Y4_9GAMM</name>
<dbReference type="CDD" id="cd04301">
    <property type="entry name" value="NAT_SF"/>
    <property type="match status" value="1"/>
</dbReference>
<dbReference type="EC" id="2.3.-.-" evidence="3"/>
<dbReference type="Proteomes" id="UP001595533">
    <property type="component" value="Unassembled WGS sequence"/>
</dbReference>
<protein>
    <submittedName>
        <fullName evidence="3">GNAT family N-acetyltransferase</fullName>
        <ecNumber evidence="3">2.3.-.-</ecNumber>
    </submittedName>
</protein>
<keyword evidence="1 3" id="KW-0808">Transferase</keyword>
<reference evidence="4" key="1">
    <citation type="journal article" date="2019" name="Int. J. Syst. Evol. Microbiol.">
        <title>The Global Catalogue of Microorganisms (GCM) 10K type strain sequencing project: providing services to taxonomists for standard genome sequencing and annotation.</title>
        <authorList>
            <consortium name="The Broad Institute Genomics Platform"/>
            <consortium name="The Broad Institute Genome Sequencing Center for Infectious Disease"/>
            <person name="Wu L."/>
            <person name="Ma J."/>
        </authorList>
    </citation>
    <scope>NUCLEOTIDE SEQUENCE [LARGE SCALE GENOMIC DNA]</scope>
    <source>
        <strain evidence="4">KCTC 42953</strain>
    </source>
</reference>
<dbReference type="InterPro" id="IPR016181">
    <property type="entry name" value="Acyl_CoA_acyltransferase"/>
</dbReference>
<dbReference type="RefSeq" id="WP_077410500.1">
    <property type="nucleotide sequence ID" value="NZ_MVBD01000002.1"/>
</dbReference>
<accession>A0ABV7J5Y4</accession>
<comment type="caution">
    <text evidence="3">The sequence shown here is derived from an EMBL/GenBank/DDBJ whole genome shotgun (WGS) entry which is preliminary data.</text>
</comment>
<dbReference type="GO" id="GO:0016746">
    <property type="term" value="F:acyltransferase activity"/>
    <property type="evidence" value="ECO:0007669"/>
    <property type="project" value="UniProtKB-KW"/>
</dbReference>
<evidence type="ECO:0000256" key="1">
    <source>
        <dbReference type="ARBA" id="ARBA00022679"/>
    </source>
</evidence>
<gene>
    <name evidence="3" type="ORF">ACFODZ_04890</name>
</gene>
<dbReference type="EMBL" id="JBHRTS010000002">
    <property type="protein sequence ID" value="MFC3193578.1"/>
    <property type="molecule type" value="Genomic_DNA"/>
</dbReference>
<proteinExistence type="predicted"/>
<dbReference type="SUPFAM" id="SSF55729">
    <property type="entry name" value="Acyl-CoA N-acyltransferases (Nat)"/>
    <property type="match status" value="1"/>
</dbReference>
<keyword evidence="3" id="KW-0012">Acyltransferase</keyword>
<feature type="domain" description="N-acetyltransferase" evidence="2">
    <location>
        <begin position="4"/>
        <end position="163"/>
    </location>
</feature>
<dbReference type="Gene3D" id="3.40.630.30">
    <property type="match status" value="1"/>
</dbReference>
<dbReference type="Pfam" id="PF00583">
    <property type="entry name" value="Acetyltransf_1"/>
    <property type="match status" value="1"/>
</dbReference>
<keyword evidence="4" id="KW-1185">Reference proteome</keyword>
<dbReference type="PROSITE" id="PS51186">
    <property type="entry name" value="GNAT"/>
    <property type="match status" value="1"/>
</dbReference>
<evidence type="ECO:0000313" key="4">
    <source>
        <dbReference type="Proteomes" id="UP001595533"/>
    </source>
</evidence>
<evidence type="ECO:0000259" key="2">
    <source>
        <dbReference type="PROSITE" id="PS51186"/>
    </source>
</evidence>
<dbReference type="InterPro" id="IPR000182">
    <property type="entry name" value="GNAT_dom"/>
</dbReference>